<dbReference type="InterPro" id="IPR000845">
    <property type="entry name" value="Nucleoside_phosphorylase_d"/>
</dbReference>
<dbReference type="GO" id="GO:0000160">
    <property type="term" value="P:phosphorelay signal transduction system"/>
    <property type="evidence" value="ECO:0007669"/>
    <property type="project" value="InterPro"/>
</dbReference>
<dbReference type="SUPFAM" id="SSF52172">
    <property type="entry name" value="CheY-like"/>
    <property type="match status" value="1"/>
</dbReference>
<evidence type="ECO:0000259" key="2">
    <source>
        <dbReference type="PROSITE" id="PS50110"/>
    </source>
</evidence>
<reference evidence="3 4" key="1">
    <citation type="submission" date="2018-03" db="EMBL/GenBank/DDBJ databases">
        <title>Genomic Encyclopedia of Archaeal and Bacterial Type Strains, Phase II (KMG-II): from individual species to whole genera.</title>
        <authorList>
            <person name="Goeker M."/>
        </authorList>
    </citation>
    <scope>NUCLEOTIDE SEQUENCE [LARGE SCALE GENOMIC DNA]</scope>
    <source>
        <strain evidence="3 4">DSM 24859</strain>
    </source>
</reference>
<keyword evidence="1" id="KW-0597">Phosphoprotein</keyword>
<organism evidence="3 4">
    <name type="scientific">Chitinophaga niastensis</name>
    <dbReference type="NCBI Taxonomy" id="536980"/>
    <lineage>
        <taxon>Bacteria</taxon>
        <taxon>Pseudomonadati</taxon>
        <taxon>Bacteroidota</taxon>
        <taxon>Chitinophagia</taxon>
        <taxon>Chitinophagales</taxon>
        <taxon>Chitinophagaceae</taxon>
        <taxon>Chitinophaga</taxon>
    </lineage>
</organism>
<feature type="modified residue" description="4-aspartylphosphate" evidence="1">
    <location>
        <position position="56"/>
    </location>
</feature>
<accession>A0A2P8HD34</accession>
<dbReference type="GO" id="GO:0019284">
    <property type="term" value="P:L-methionine salvage from S-adenosylmethionine"/>
    <property type="evidence" value="ECO:0007669"/>
    <property type="project" value="TreeGrafter"/>
</dbReference>
<feature type="domain" description="Response regulatory" evidence="2">
    <location>
        <begin position="3"/>
        <end position="129"/>
    </location>
</feature>
<evidence type="ECO:0000313" key="4">
    <source>
        <dbReference type="Proteomes" id="UP000240971"/>
    </source>
</evidence>
<sequence>MLSILLVDDDPIKIRSIKSTLNEVDNFQKIDIDVASDRKQAKKLLFDKQYDLLILDISLPEQFGENPESDGGVKFLEEISLAPDFIVPFHIIGLTAYPELKEMYGDSFSDSLWHLIVYEPQYDKWKTQLKTHIDYLIRSKNEIRNPSNIKYEYDLAIITALHKVELEEVLKLDASWAELKLQNDHTVYYTGFFEKEGKKIKVVAAAADQMGLTACTLTCQKLIHNFHPKYLVMTGIAAGIKGKGNFGDIVVADLSWDYGSGKITSDENGYKFKQDPRPLQLVPELKAIVTKIETSFDYVNKIQTKWNTHRGPAIETVLKIVLGPMASGSYVIENLQKVHEVIDQQRKLVGIDMETYAVFYSAQFATKPKPRAMSLKSICDFGDSYKDDRFQSYAAFTSANLLYELALNELDFSF</sequence>
<dbReference type="PANTHER" id="PTHR46832">
    <property type="entry name" value="5'-METHYLTHIOADENOSINE/S-ADENOSYLHOMOCYSTEINE NUCLEOSIDASE"/>
    <property type="match status" value="1"/>
</dbReference>
<dbReference type="RefSeq" id="WP_106530437.1">
    <property type="nucleotide sequence ID" value="NZ_PYAW01000006.1"/>
</dbReference>
<dbReference type="Pfam" id="PF01048">
    <property type="entry name" value="PNP_UDP_1"/>
    <property type="match status" value="1"/>
</dbReference>
<dbReference type="AlphaFoldDB" id="A0A2P8HD34"/>
<protein>
    <submittedName>
        <fullName evidence="3">Response regulator receiver protein</fullName>
    </submittedName>
</protein>
<dbReference type="PANTHER" id="PTHR46832:SF1">
    <property type="entry name" value="5'-METHYLTHIOADENOSINE_S-ADENOSYLHOMOCYSTEINE NUCLEOSIDASE"/>
    <property type="match status" value="1"/>
</dbReference>
<dbReference type="GO" id="GO:0005829">
    <property type="term" value="C:cytosol"/>
    <property type="evidence" value="ECO:0007669"/>
    <property type="project" value="TreeGrafter"/>
</dbReference>
<dbReference type="InterPro" id="IPR011006">
    <property type="entry name" value="CheY-like_superfamily"/>
</dbReference>
<evidence type="ECO:0000256" key="1">
    <source>
        <dbReference type="PROSITE-ProRule" id="PRU00169"/>
    </source>
</evidence>
<dbReference type="GO" id="GO:0008930">
    <property type="term" value="F:methylthioadenosine nucleosidase activity"/>
    <property type="evidence" value="ECO:0007669"/>
    <property type="project" value="TreeGrafter"/>
</dbReference>
<keyword evidence="4" id="KW-1185">Reference proteome</keyword>
<dbReference type="Proteomes" id="UP000240971">
    <property type="component" value="Unassembled WGS sequence"/>
</dbReference>
<dbReference type="GO" id="GO:0009116">
    <property type="term" value="P:nucleoside metabolic process"/>
    <property type="evidence" value="ECO:0007669"/>
    <property type="project" value="InterPro"/>
</dbReference>
<dbReference type="Gene3D" id="3.40.50.2300">
    <property type="match status" value="1"/>
</dbReference>
<proteinExistence type="predicted"/>
<dbReference type="Pfam" id="PF00072">
    <property type="entry name" value="Response_reg"/>
    <property type="match status" value="1"/>
</dbReference>
<dbReference type="CDD" id="cd00156">
    <property type="entry name" value="REC"/>
    <property type="match status" value="1"/>
</dbReference>
<dbReference type="OrthoDB" id="2988699at2"/>
<dbReference type="EMBL" id="PYAW01000006">
    <property type="protein sequence ID" value="PSL44139.1"/>
    <property type="molecule type" value="Genomic_DNA"/>
</dbReference>
<dbReference type="GO" id="GO:0008782">
    <property type="term" value="F:adenosylhomocysteine nucleosidase activity"/>
    <property type="evidence" value="ECO:0007669"/>
    <property type="project" value="TreeGrafter"/>
</dbReference>
<comment type="caution">
    <text evidence="3">The sequence shown here is derived from an EMBL/GenBank/DDBJ whole genome shotgun (WGS) entry which is preliminary data.</text>
</comment>
<dbReference type="InterPro" id="IPR001789">
    <property type="entry name" value="Sig_transdc_resp-reg_receiver"/>
</dbReference>
<gene>
    <name evidence="3" type="ORF">CLV51_1064</name>
</gene>
<dbReference type="PROSITE" id="PS50110">
    <property type="entry name" value="RESPONSE_REGULATORY"/>
    <property type="match status" value="1"/>
</dbReference>
<dbReference type="Gene3D" id="3.40.50.1580">
    <property type="entry name" value="Nucleoside phosphorylase domain"/>
    <property type="match status" value="1"/>
</dbReference>
<evidence type="ECO:0000313" key="3">
    <source>
        <dbReference type="EMBL" id="PSL44139.1"/>
    </source>
</evidence>
<name>A0A2P8HD34_CHINA</name>
<dbReference type="InterPro" id="IPR035994">
    <property type="entry name" value="Nucleoside_phosphorylase_sf"/>
</dbReference>
<dbReference type="SUPFAM" id="SSF53167">
    <property type="entry name" value="Purine and uridine phosphorylases"/>
    <property type="match status" value="1"/>
</dbReference>